<dbReference type="InterPro" id="IPR017850">
    <property type="entry name" value="Alkaline_phosphatase_core_sf"/>
</dbReference>
<gene>
    <name evidence="6" type="ORF">SAMN05444410_110110</name>
</gene>
<comment type="caution">
    <text evidence="6">The sequence shown here is derived from an EMBL/GenBank/DDBJ whole genome shotgun (WGS) entry which is preliminary data.</text>
</comment>
<keyword evidence="7" id="KW-1185">Reference proteome</keyword>
<dbReference type="EMBL" id="FNNO01000010">
    <property type="protein sequence ID" value="SDX19446.1"/>
    <property type="molecule type" value="Genomic_DNA"/>
</dbReference>
<dbReference type="PANTHER" id="PTHR42693">
    <property type="entry name" value="ARYLSULFATASE FAMILY MEMBER"/>
    <property type="match status" value="1"/>
</dbReference>
<dbReference type="CDD" id="cd16027">
    <property type="entry name" value="SGSH"/>
    <property type="match status" value="1"/>
</dbReference>
<dbReference type="GO" id="GO:0046872">
    <property type="term" value="F:metal ion binding"/>
    <property type="evidence" value="ECO:0007669"/>
    <property type="project" value="UniProtKB-KW"/>
</dbReference>
<dbReference type="GO" id="GO:0004065">
    <property type="term" value="F:arylsulfatase activity"/>
    <property type="evidence" value="ECO:0007669"/>
    <property type="project" value="TreeGrafter"/>
</dbReference>
<evidence type="ECO:0000313" key="6">
    <source>
        <dbReference type="EMBL" id="SDX19446.1"/>
    </source>
</evidence>
<evidence type="ECO:0000256" key="2">
    <source>
        <dbReference type="ARBA" id="ARBA00022723"/>
    </source>
</evidence>
<feature type="domain" description="Sulfatase N-terminal" evidence="5">
    <location>
        <begin position="153"/>
        <end position="300"/>
    </location>
</feature>
<evidence type="ECO:0000256" key="3">
    <source>
        <dbReference type="ARBA" id="ARBA00022801"/>
    </source>
</evidence>
<evidence type="ECO:0000256" key="4">
    <source>
        <dbReference type="ARBA" id="ARBA00022837"/>
    </source>
</evidence>
<organism evidence="6 7">
    <name type="scientific">Hydrobacter penzbergensis</name>
    <dbReference type="NCBI Taxonomy" id="1235997"/>
    <lineage>
        <taxon>Bacteria</taxon>
        <taxon>Pseudomonadati</taxon>
        <taxon>Bacteroidota</taxon>
        <taxon>Chitinophagia</taxon>
        <taxon>Chitinophagales</taxon>
        <taxon>Chitinophagaceae</taxon>
        <taxon>Hydrobacter</taxon>
    </lineage>
</organism>
<dbReference type="Proteomes" id="UP000198711">
    <property type="component" value="Unassembled WGS sequence"/>
</dbReference>
<dbReference type="RefSeq" id="WP_092724371.1">
    <property type="nucleotide sequence ID" value="NZ_FNNO01000010.1"/>
</dbReference>
<name>A0A8X8IG05_9BACT</name>
<keyword evidence="2" id="KW-0479">Metal-binding</keyword>
<dbReference type="InterPro" id="IPR050738">
    <property type="entry name" value="Sulfatase"/>
</dbReference>
<evidence type="ECO:0000313" key="7">
    <source>
        <dbReference type="Proteomes" id="UP000198711"/>
    </source>
</evidence>
<dbReference type="AlphaFoldDB" id="A0A8X8IG05"/>
<dbReference type="PROSITE" id="PS00523">
    <property type="entry name" value="SULFATASE_1"/>
    <property type="match status" value="1"/>
</dbReference>
<proteinExistence type="inferred from homology"/>
<dbReference type="InterPro" id="IPR000917">
    <property type="entry name" value="Sulfatase_N"/>
</dbReference>
<protein>
    <submittedName>
        <fullName evidence="6">Arylsulfatase A</fullName>
    </submittedName>
</protein>
<dbReference type="InterPro" id="IPR024607">
    <property type="entry name" value="Sulfatase_CS"/>
</dbReference>
<keyword evidence="4" id="KW-0106">Calcium</keyword>
<accession>A0A8X8IG05</accession>
<sequence>MKTGMLLRRIFTGWLCAICTNVFSQSPNIILIIGDDISRDDIGIYGRNPFIHTPNIDEINKDGGVRFDHFFVTSSSCSPSRSSLITGRYPHNTGAAELHTPLPASQVFFPELLKKNGYFTALLGKWHEGSNTSRAYDTLITGVALNGDGGEDQWIPMLQNRPKDKPFFFWLASFDAHRPWGADTSFPHAVENIQVPATLVDSISTRKDLASYYSEIERLDYFVGKLVNELKAQHIYDNTVIIFIGDNGRPFPGDKTRLYDRGTNTPFVMRVPWIKPQKQTMDCLVSAIDVAPTLLELAHVETGASSIQGHSLLNLLHSGKDEFRNYIFTEHNWHDYQAYERAIRTRDYLFIQNKLFRLSNQGPLDAVTSPSFRDLLNAKSGQKLTALQDDIFIAPRSSEELYDIRKDPLQSHNLIHDLHYSKIAVQLRQVLQQWEKETSDDFPANLTPDWYHRISGDSLSAKGVRGIMPGSHSNAIRNNHKGVF</sequence>
<reference evidence="6 7" key="1">
    <citation type="submission" date="2016-10" db="EMBL/GenBank/DDBJ databases">
        <authorList>
            <person name="Varghese N."/>
            <person name="Submissions S."/>
        </authorList>
    </citation>
    <scope>NUCLEOTIDE SEQUENCE [LARGE SCALE GENOMIC DNA]</scope>
    <source>
        <strain evidence="6 7">DSM 25353</strain>
    </source>
</reference>
<comment type="similarity">
    <text evidence="1">Belongs to the sulfatase family.</text>
</comment>
<evidence type="ECO:0000256" key="1">
    <source>
        <dbReference type="ARBA" id="ARBA00008779"/>
    </source>
</evidence>
<keyword evidence="3" id="KW-0378">Hydrolase</keyword>
<dbReference type="Pfam" id="PF00884">
    <property type="entry name" value="Sulfatase"/>
    <property type="match status" value="2"/>
</dbReference>
<dbReference type="Gene3D" id="3.40.720.10">
    <property type="entry name" value="Alkaline Phosphatase, subunit A"/>
    <property type="match status" value="1"/>
</dbReference>
<dbReference type="SUPFAM" id="SSF53649">
    <property type="entry name" value="Alkaline phosphatase-like"/>
    <property type="match status" value="1"/>
</dbReference>
<dbReference type="PANTHER" id="PTHR42693:SF53">
    <property type="entry name" value="ENDO-4-O-SULFATASE"/>
    <property type="match status" value="1"/>
</dbReference>
<feature type="domain" description="Sulfatase N-terminal" evidence="5">
    <location>
        <begin position="27"/>
        <end position="132"/>
    </location>
</feature>
<evidence type="ECO:0000259" key="5">
    <source>
        <dbReference type="Pfam" id="PF00884"/>
    </source>
</evidence>